<dbReference type="InterPro" id="IPR018289">
    <property type="entry name" value="MULE_transposase_dom"/>
</dbReference>
<feature type="domain" description="MULE transposase" evidence="1">
    <location>
        <begin position="80"/>
        <end position="160"/>
    </location>
</feature>
<comment type="caution">
    <text evidence="2">The sequence shown here is derived from an EMBL/GenBank/DDBJ whole genome shotgun (WGS) entry which is preliminary data.</text>
</comment>
<dbReference type="Pfam" id="PF10551">
    <property type="entry name" value="MULE"/>
    <property type="match status" value="1"/>
</dbReference>
<dbReference type="Proteomes" id="UP001176940">
    <property type="component" value="Unassembled WGS sequence"/>
</dbReference>
<gene>
    <name evidence="2" type="ORF">RIMI_LOCUS14622877</name>
</gene>
<proteinExistence type="predicted"/>
<evidence type="ECO:0000313" key="2">
    <source>
        <dbReference type="EMBL" id="CAJ0954235.1"/>
    </source>
</evidence>
<keyword evidence="3" id="KW-1185">Reference proteome</keyword>
<evidence type="ECO:0000313" key="3">
    <source>
        <dbReference type="Proteomes" id="UP001176940"/>
    </source>
</evidence>
<reference evidence="2" key="1">
    <citation type="submission" date="2023-07" db="EMBL/GenBank/DDBJ databases">
        <authorList>
            <person name="Stuckert A."/>
        </authorList>
    </citation>
    <scope>NUCLEOTIDE SEQUENCE</scope>
</reference>
<feature type="non-terminal residue" evidence="2">
    <location>
        <position position="312"/>
    </location>
</feature>
<organism evidence="2 3">
    <name type="scientific">Ranitomeya imitator</name>
    <name type="common">mimic poison frog</name>
    <dbReference type="NCBI Taxonomy" id="111125"/>
    <lineage>
        <taxon>Eukaryota</taxon>
        <taxon>Metazoa</taxon>
        <taxon>Chordata</taxon>
        <taxon>Craniata</taxon>
        <taxon>Vertebrata</taxon>
        <taxon>Euteleostomi</taxon>
        <taxon>Amphibia</taxon>
        <taxon>Batrachia</taxon>
        <taxon>Anura</taxon>
        <taxon>Neobatrachia</taxon>
        <taxon>Hyloidea</taxon>
        <taxon>Dendrobatidae</taxon>
        <taxon>Dendrobatinae</taxon>
        <taxon>Ranitomeya</taxon>
    </lineage>
</organism>
<accession>A0ABN9M2J0</accession>
<evidence type="ECO:0000259" key="1">
    <source>
        <dbReference type="Pfam" id="PF10551"/>
    </source>
</evidence>
<protein>
    <recommendedName>
        <fullName evidence="1">MULE transposase domain-containing protein</fullName>
    </recommendedName>
</protein>
<name>A0ABN9M2J0_9NEOB</name>
<dbReference type="EMBL" id="CAUEEQ010038038">
    <property type="protein sequence ID" value="CAJ0954235.1"/>
    <property type="molecule type" value="Genomic_DNA"/>
</dbReference>
<sequence length="312" mass="35790">MAKLPTRGRGIPTWRKHPPDGLRCTTHVDGIYTLMLHMTHPNGPFSYALGQKDTGNGHSRMLIFGTRDNHHLLAQSKEWFADGMFFTTPALFKQLYTIHVVHSGLVVPLVYTLLTDKSCSTYQWLLQELKNLQPGLQPDNLMLDFELSAIQASDSEFSNLSVCRKVQNEGLKMQYQGDHEFARWIRMIPALAFLPPQNVVQSFEELVEDPDFPQEAITIANYFEDSYIGRMNRRGPQAPLFPFQFWNSCVYEVYGAEPCVYEVYGVEPCVYEMYGEESYVYEVYGAEPCVYEVYGVEPCVYEVYGAEPCVYE</sequence>